<comment type="caution">
    <text evidence="1">The sequence shown here is derived from an EMBL/GenBank/DDBJ whole genome shotgun (WGS) entry which is preliminary data.</text>
</comment>
<dbReference type="Proteomes" id="UP001642483">
    <property type="component" value="Unassembled WGS sequence"/>
</dbReference>
<accession>A0ABP0GND4</accession>
<sequence length="68" mass="7584">MENNSGPCPHPSPQTFQPIKMILFDVGHVRTMFSVYDVKSNTQQRSSLMGGFNGSRFINICDFNGITS</sequence>
<evidence type="ECO:0000313" key="1">
    <source>
        <dbReference type="EMBL" id="CAK8693249.1"/>
    </source>
</evidence>
<proteinExistence type="predicted"/>
<gene>
    <name evidence="1" type="ORF">CVLEPA_LOCUS26551</name>
</gene>
<keyword evidence="2" id="KW-1185">Reference proteome</keyword>
<dbReference type="EMBL" id="CAWYQH010000130">
    <property type="protein sequence ID" value="CAK8693249.1"/>
    <property type="molecule type" value="Genomic_DNA"/>
</dbReference>
<name>A0ABP0GND4_CLALP</name>
<reference evidence="1 2" key="1">
    <citation type="submission" date="2024-02" db="EMBL/GenBank/DDBJ databases">
        <authorList>
            <person name="Daric V."/>
            <person name="Darras S."/>
        </authorList>
    </citation>
    <scope>NUCLEOTIDE SEQUENCE [LARGE SCALE GENOMIC DNA]</scope>
</reference>
<evidence type="ECO:0000313" key="2">
    <source>
        <dbReference type="Proteomes" id="UP001642483"/>
    </source>
</evidence>
<organism evidence="1 2">
    <name type="scientific">Clavelina lepadiformis</name>
    <name type="common">Light-bulb sea squirt</name>
    <name type="synonym">Ascidia lepadiformis</name>
    <dbReference type="NCBI Taxonomy" id="159417"/>
    <lineage>
        <taxon>Eukaryota</taxon>
        <taxon>Metazoa</taxon>
        <taxon>Chordata</taxon>
        <taxon>Tunicata</taxon>
        <taxon>Ascidiacea</taxon>
        <taxon>Aplousobranchia</taxon>
        <taxon>Clavelinidae</taxon>
        <taxon>Clavelina</taxon>
    </lineage>
</organism>
<protein>
    <submittedName>
        <fullName evidence="1">Uncharacterized protein</fullName>
    </submittedName>
</protein>